<evidence type="ECO:0000259" key="8">
    <source>
        <dbReference type="SMART" id="SM01332"/>
    </source>
</evidence>
<dbReference type="GO" id="GO:0051301">
    <property type="term" value="P:cell division"/>
    <property type="evidence" value="ECO:0007669"/>
    <property type="project" value="UniProtKB-KW"/>
</dbReference>
<dbReference type="Proteomes" id="UP000274756">
    <property type="component" value="Unassembled WGS sequence"/>
</dbReference>
<keyword evidence="3" id="KW-0131">Cell cycle</keyword>
<dbReference type="InterPro" id="IPR004367">
    <property type="entry name" value="Cyclin_C-dom"/>
</dbReference>
<evidence type="ECO:0000313" key="11">
    <source>
        <dbReference type="Proteomes" id="UP000274756"/>
    </source>
</evidence>
<gene>
    <name evidence="9" type="ORF">DME_LOCUS4829</name>
</gene>
<dbReference type="Gene3D" id="1.10.472.10">
    <property type="entry name" value="Cyclin-like"/>
    <property type="match status" value="2"/>
</dbReference>
<dbReference type="Pfam" id="PF02984">
    <property type="entry name" value="Cyclin_C"/>
    <property type="match status" value="1"/>
</dbReference>
<evidence type="ECO:0000256" key="4">
    <source>
        <dbReference type="RuleBase" id="RU000383"/>
    </source>
</evidence>
<dbReference type="InterPro" id="IPR013763">
    <property type="entry name" value="Cyclin-like_dom"/>
</dbReference>
<feature type="transmembrane region" description="Helical" evidence="6">
    <location>
        <begin position="220"/>
        <end position="241"/>
    </location>
</feature>
<accession>A0A0N4U1I4</accession>
<dbReference type="PANTHER" id="PTHR10177">
    <property type="entry name" value="CYCLINS"/>
    <property type="match status" value="1"/>
</dbReference>
<dbReference type="GO" id="GO:0016538">
    <property type="term" value="F:cyclin-dependent protein serine/threonine kinase regulator activity"/>
    <property type="evidence" value="ECO:0007669"/>
    <property type="project" value="InterPro"/>
</dbReference>
<reference evidence="9 11" key="2">
    <citation type="submission" date="2018-11" db="EMBL/GenBank/DDBJ databases">
        <authorList>
            <consortium name="Pathogen Informatics"/>
        </authorList>
    </citation>
    <scope>NUCLEOTIDE SEQUENCE [LARGE SCALE GENOMIC DNA]</scope>
</reference>
<proteinExistence type="inferred from homology"/>
<keyword evidence="2 4" id="KW-0195">Cyclin</keyword>
<dbReference type="PIRSF" id="PIRSF001771">
    <property type="entry name" value="Cyclin_A_B_D_E"/>
    <property type="match status" value="1"/>
</dbReference>
<feature type="region of interest" description="Disordered" evidence="5">
    <location>
        <begin position="1"/>
        <end position="26"/>
    </location>
</feature>
<dbReference type="SMART" id="SM00385">
    <property type="entry name" value="CYCLIN"/>
    <property type="match status" value="1"/>
</dbReference>
<dbReference type="WBParaSite" id="DME_0000046901-mRNA-1">
    <property type="protein sequence ID" value="DME_0000046901-mRNA-1"/>
    <property type="gene ID" value="DME_0000046901"/>
</dbReference>
<reference evidence="12" key="1">
    <citation type="submission" date="2016-04" db="UniProtKB">
        <authorList>
            <consortium name="WormBaseParasite"/>
        </authorList>
    </citation>
    <scope>IDENTIFICATION</scope>
</reference>
<protein>
    <submittedName>
        <fullName evidence="12">Cyclin N-terminal domain-containing protein</fullName>
    </submittedName>
</protein>
<dbReference type="Proteomes" id="UP000038040">
    <property type="component" value="Unplaced"/>
</dbReference>
<dbReference type="STRING" id="318479.A0A0N4U1I4"/>
<feature type="domain" description="Cyclin-like" evidence="7">
    <location>
        <begin position="193"/>
        <end position="272"/>
    </location>
</feature>
<keyword evidence="1" id="KW-0132">Cell division</keyword>
<dbReference type="InterPro" id="IPR039361">
    <property type="entry name" value="Cyclin"/>
</dbReference>
<keyword evidence="6" id="KW-0812">Transmembrane</keyword>
<dbReference type="EMBL" id="UYYG01001151">
    <property type="protein sequence ID" value="VDN54856.1"/>
    <property type="molecule type" value="Genomic_DNA"/>
</dbReference>
<feature type="domain" description="Cyclin C-terminal" evidence="8">
    <location>
        <begin position="281"/>
        <end position="398"/>
    </location>
</feature>
<feature type="region of interest" description="Disordered" evidence="5">
    <location>
        <begin position="84"/>
        <end position="118"/>
    </location>
</feature>
<dbReference type="GO" id="GO:0044772">
    <property type="term" value="P:mitotic cell cycle phase transition"/>
    <property type="evidence" value="ECO:0007669"/>
    <property type="project" value="InterPro"/>
</dbReference>
<keyword evidence="6" id="KW-0472">Membrane</keyword>
<evidence type="ECO:0000313" key="12">
    <source>
        <dbReference type="WBParaSite" id="DME_0000046901-mRNA-1"/>
    </source>
</evidence>
<keyword evidence="11" id="KW-1185">Reference proteome</keyword>
<evidence type="ECO:0000259" key="7">
    <source>
        <dbReference type="SMART" id="SM00385"/>
    </source>
</evidence>
<evidence type="ECO:0000256" key="6">
    <source>
        <dbReference type="SAM" id="Phobius"/>
    </source>
</evidence>
<dbReference type="OrthoDB" id="5590282at2759"/>
<name>A0A0N4U1I4_DRAME</name>
<dbReference type="InterPro" id="IPR046965">
    <property type="entry name" value="Cyclin_A/B-like"/>
</dbReference>
<evidence type="ECO:0000313" key="9">
    <source>
        <dbReference type="EMBL" id="VDN54856.1"/>
    </source>
</evidence>
<dbReference type="PROSITE" id="PS00292">
    <property type="entry name" value="CYCLINS"/>
    <property type="match status" value="1"/>
</dbReference>
<comment type="similarity">
    <text evidence="4">Belongs to the cyclin family.</text>
</comment>
<dbReference type="Pfam" id="PF00134">
    <property type="entry name" value="Cyclin_N"/>
    <property type="match status" value="1"/>
</dbReference>
<dbReference type="InterPro" id="IPR006671">
    <property type="entry name" value="Cyclin_N"/>
</dbReference>
<evidence type="ECO:0000256" key="5">
    <source>
        <dbReference type="SAM" id="MobiDB-lite"/>
    </source>
</evidence>
<keyword evidence="6" id="KW-1133">Transmembrane helix</keyword>
<dbReference type="AlphaFoldDB" id="A0A0N4U1I4"/>
<dbReference type="SUPFAM" id="SSF47954">
    <property type="entry name" value="Cyclin-like"/>
    <property type="match status" value="2"/>
</dbReference>
<evidence type="ECO:0000256" key="3">
    <source>
        <dbReference type="ARBA" id="ARBA00023306"/>
    </source>
</evidence>
<dbReference type="SMART" id="SM01332">
    <property type="entry name" value="Cyclin_C"/>
    <property type="match status" value="1"/>
</dbReference>
<dbReference type="InterPro" id="IPR036915">
    <property type="entry name" value="Cyclin-like_sf"/>
</dbReference>
<sequence length="405" mass="46781">MSELTENRGQIQRGQHALRRRDFNERNIQQEGKVRFEKVETQLLQRPPLHETGQSSFAIFCDNALKSEKENSNKTPEFVSEINKLEQSDDEEMDVDGSSTGSTHSHENDENFDPGTLDVGSRKRGEIMVFDHCPPYPAPIINEDSTGHRMIFHKDYEMDCFQYMRFLESKHTFSSEMLQGKDFSLRKRRCSFDWMVQVSSEYNFAPDTIHLAIAIFDRVLMAYPVNNVAIIAFAAAAILIASKMEEIYSLGTDLIAQLTNDLVVRAERYILISIDYRLDIATSFWFAHFLNHRMEMSENFICLTYYLLELSAMFVEYLDHRPSVLAISSIVLARLCIMKDEDPWPSSLESFGITFDEVKKGLSFMRAVFQQGPHMDYRGIYNKYSKRQFFSVATSYVAPNIDALL</sequence>
<evidence type="ECO:0000256" key="1">
    <source>
        <dbReference type="ARBA" id="ARBA00022618"/>
    </source>
</evidence>
<organism evidence="10 12">
    <name type="scientific">Dracunculus medinensis</name>
    <name type="common">Guinea worm</name>
    <dbReference type="NCBI Taxonomy" id="318479"/>
    <lineage>
        <taxon>Eukaryota</taxon>
        <taxon>Metazoa</taxon>
        <taxon>Ecdysozoa</taxon>
        <taxon>Nematoda</taxon>
        <taxon>Chromadorea</taxon>
        <taxon>Rhabditida</taxon>
        <taxon>Spirurina</taxon>
        <taxon>Dracunculoidea</taxon>
        <taxon>Dracunculidae</taxon>
        <taxon>Dracunculus</taxon>
    </lineage>
</organism>
<evidence type="ECO:0000256" key="2">
    <source>
        <dbReference type="ARBA" id="ARBA00023127"/>
    </source>
</evidence>
<evidence type="ECO:0000313" key="10">
    <source>
        <dbReference type="Proteomes" id="UP000038040"/>
    </source>
</evidence>
<dbReference type="InterPro" id="IPR048258">
    <property type="entry name" value="Cyclins_cyclin-box"/>
</dbReference>